<reference evidence="2 3" key="1">
    <citation type="journal article" date="2024" name="Front. Microbiol.">
        <title>Novel thermophilic genera Geochorda gen. nov. and Carboxydochorda gen. nov. from the deep terrestrial subsurface reveal the ecophysiological diversity in the class Limnochordia.</title>
        <authorList>
            <person name="Karnachuk O.V."/>
            <person name="Lukina A.P."/>
            <person name="Avakyan M.R."/>
            <person name="Kadnikov V.V."/>
            <person name="Begmatov S."/>
            <person name="Beletsky A.V."/>
            <person name="Vlasova K.G."/>
            <person name="Novikov A.A."/>
            <person name="Shcherbakova V.A."/>
            <person name="Mardanov A.V."/>
            <person name="Ravin N.V."/>
        </authorList>
    </citation>
    <scope>NUCLEOTIDE SEQUENCE [LARGE SCALE GENOMIC DNA]</scope>
    <source>
        <strain evidence="2 3">L945</strain>
    </source>
</reference>
<dbReference type="RefSeq" id="WP_324717391.1">
    <property type="nucleotide sequence ID" value="NZ_CP141615.1"/>
</dbReference>
<feature type="domain" description="Thioredoxin-like fold" evidence="1">
    <location>
        <begin position="2"/>
        <end position="76"/>
    </location>
</feature>
<sequence length="82" mass="9036">MMRVEILGTGCPKCKATEQVVRQALAGLGIQAEVLHVTDPLEIRRRRVMFTPAVVIDGELVSAGHVPTEEQARGFVQRKLAR</sequence>
<dbReference type="PANTHER" id="PTHR36450">
    <property type="entry name" value="THIOREDOXIN"/>
    <property type="match status" value="1"/>
</dbReference>
<dbReference type="NCBIfam" id="TIGR00412">
    <property type="entry name" value="redox_disulf_2"/>
    <property type="match status" value="1"/>
</dbReference>
<dbReference type="Pfam" id="PF13192">
    <property type="entry name" value="Thioredoxin_3"/>
    <property type="match status" value="1"/>
</dbReference>
<accession>A0ABZ1BZV5</accession>
<dbReference type="InterPro" id="IPR036249">
    <property type="entry name" value="Thioredoxin-like_sf"/>
</dbReference>
<proteinExistence type="predicted"/>
<evidence type="ECO:0000259" key="1">
    <source>
        <dbReference type="Pfam" id="PF13192"/>
    </source>
</evidence>
<dbReference type="PANTHER" id="PTHR36450:SF1">
    <property type="entry name" value="THIOREDOXIN"/>
    <property type="match status" value="1"/>
</dbReference>
<organism evidence="2 3">
    <name type="scientific">Carboxydichorda subterranea</name>
    <dbReference type="NCBI Taxonomy" id="3109565"/>
    <lineage>
        <taxon>Bacteria</taxon>
        <taxon>Bacillati</taxon>
        <taxon>Bacillota</taxon>
        <taxon>Limnochordia</taxon>
        <taxon>Limnochordales</taxon>
        <taxon>Geochordaceae</taxon>
        <taxon>Carboxydichorda</taxon>
    </lineage>
</organism>
<keyword evidence="3" id="KW-1185">Reference proteome</keyword>
<name>A0ABZ1BZV5_9FIRM</name>
<protein>
    <submittedName>
        <fullName evidence="2">Thioredoxin family protein</fullName>
    </submittedName>
</protein>
<dbReference type="InterPro" id="IPR012336">
    <property type="entry name" value="Thioredoxin-like_fold"/>
</dbReference>
<dbReference type="Proteomes" id="UP001332192">
    <property type="component" value="Chromosome"/>
</dbReference>
<dbReference type="Gene3D" id="3.40.30.10">
    <property type="entry name" value="Glutaredoxin"/>
    <property type="match status" value="1"/>
</dbReference>
<dbReference type="EMBL" id="CP141615">
    <property type="protein sequence ID" value="WRP18120.1"/>
    <property type="molecule type" value="Genomic_DNA"/>
</dbReference>
<evidence type="ECO:0000313" key="3">
    <source>
        <dbReference type="Proteomes" id="UP001332192"/>
    </source>
</evidence>
<dbReference type="SUPFAM" id="SSF52833">
    <property type="entry name" value="Thioredoxin-like"/>
    <property type="match status" value="1"/>
</dbReference>
<gene>
    <name evidence="2" type="ORF">U7230_03700</name>
</gene>
<evidence type="ECO:0000313" key="2">
    <source>
        <dbReference type="EMBL" id="WRP18120.1"/>
    </source>
</evidence>
<dbReference type="PIRSF" id="PIRSF037031">
    <property type="entry name" value="Redox_disulphide_2"/>
    <property type="match status" value="1"/>
</dbReference>
<dbReference type="InterPro" id="IPR005243">
    <property type="entry name" value="THIRX-like_proc"/>
</dbReference>